<keyword evidence="2 4" id="KW-0689">Ribosomal protein</keyword>
<dbReference type="GO" id="GO:0022625">
    <property type="term" value="C:cytosolic large ribosomal subunit"/>
    <property type="evidence" value="ECO:0007669"/>
    <property type="project" value="TreeGrafter"/>
</dbReference>
<evidence type="ECO:0000256" key="3">
    <source>
        <dbReference type="ARBA" id="ARBA00023274"/>
    </source>
</evidence>
<dbReference type="InterPro" id="IPR036373">
    <property type="entry name" value="Ribosomal_bL17_sf"/>
</dbReference>
<dbReference type="GO" id="GO:0006412">
    <property type="term" value="P:translation"/>
    <property type="evidence" value="ECO:0007669"/>
    <property type="project" value="UniProtKB-UniRule"/>
</dbReference>
<dbReference type="Pfam" id="PF01196">
    <property type="entry name" value="Ribosomal_L17"/>
    <property type="match status" value="1"/>
</dbReference>
<proteinExistence type="inferred from homology"/>
<dbReference type="PROSITE" id="PS01167">
    <property type="entry name" value="RIBOSOMAL_L17"/>
    <property type="match status" value="1"/>
</dbReference>
<evidence type="ECO:0000256" key="1">
    <source>
        <dbReference type="ARBA" id="ARBA00008777"/>
    </source>
</evidence>
<dbReference type="Gene3D" id="3.90.1030.10">
    <property type="entry name" value="Ribosomal protein L17"/>
    <property type="match status" value="1"/>
</dbReference>
<organism evidence="6 7">
    <name type="scientific">Buchnera aphidicola</name>
    <name type="common">Nipponaphis monzeni</name>
    <dbReference type="NCBI Taxonomy" id="2495405"/>
    <lineage>
        <taxon>Bacteria</taxon>
        <taxon>Pseudomonadati</taxon>
        <taxon>Pseudomonadota</taxon>
        <taxon>Gammaproteobacteria</taxon>
        <taxon>Enterobacterales</taxon>
        <taxon>Erwiniaceae</taxon>
        <taxon>Buchnera</taxon>
    </lineage>
</organism>
<dbReference type="GO" id="GO:0003735">
    <property type="term" value="F:structural constituent of ribosome"/>
    <property type="evidence" value="ECO:0007669"/>
    <property type="project" value="InterPro"/>
</dbReference>
<dbReference type="OrthoDB" id="9809073at2"/>
<dbReference type="AlphaFoldDB" id="A0A455TAN2"/>
<comment type="similarity">
    <text evidence="1 4 5">Belongs to the bacterial ribosomal protein bL17 family.</text>
</comment>
<evidence type="ECO:0000256" key="5">
    <source>
        <dbReference type="RuleBase" id="RU000660"/>
    </source>
</evidence>
<dbReference type="FunFam" id="3.90.1030.10:FF:000001">
    <property type="entry name" value="50S ribosomal protein L17"/>
    <property type="match status" value="1"/>
</dbReference>
<comment type="subunit">
    <text evidence="4">Part of the 50S ribosomal subunit. Contacts protein L32.</text>
</comment>
<dbReference type="HAMAP" id="MF_01368">
    <property type="entry name" value="Ribosomal_bL17"/>
    <property type="match status" value="1"/>
</dbReference>
<dbReference type="PANTHER" id="PTHR14413">
    <property type="entry name" value="RIBOSOMAL PROTEIN L17"/>
    <property type="match status" value="1"/>
</dbReference>
<evidence type="ECO:0000313" key="7">
    <source>
        <dbReference type="Proteomes" id="UP000317544"/>
    </source>
</evidence>
<dbReference type="SUPFAM" id="SSF64263">
    <property type="entry name" value="Prokaryotic ribosomal protein L17"/>
    <property type="match status" value="1"/>
</dbReference>
<evidence type="ECO:0000256" key="2">
    <source>
        <dbReference type="ARBA" id="ARBA00022980"/>
    </source>
</evidence>
<gene>
    <name evidence="4 6" type="primary">rplQ</name>
    <name evidence="6" type="ORF">BUCNMO_373</name>
</gene>
<keyword evidence="3 4" id="KW-0687">Ribonucleoprotein</keyword>
<dbReference type="RefSeq" id="WP_158345119.1">
    <property type="nucleotide sequence ID" value="NZ_AP019379.1"/>
</dbReference>
<dbReference type="EMBL" id="AP019379">
    <property type="protein sequence ID" value="BBI01375.1"/>
    <property type="molecule type" value="Genomic_DNA"/>
</dbReference>
<dbReference type="PANTHER" id="PTHR14413:SF16">
    <property type="entry name" value="LARGE RIBOSOMAL SUBUNIT PROTEIN BL17M"/>
    <property type="match status" value="1"/>
</dbReference>
<reference evidence="6 7" key="1">
    <citation type="journal article" date="2019" name="Proc. Natl. Acad. Sci. U.S.A.">
        <title>Exaggeration and cooption of innate immunity for social defense.</title>
        <authorList>
            <person name="Kutsukake M."/>
            <person name="Moriyama M."/>
            <person name="Shigenobu S."/>
            <person name="Meng X.-Y."/>
            <person name="Nikoh N."/>
            <person name="Noda C."/>
            <person name="Kobayashi S."/>
            <person name="Fukatsu T."/>
        </authorList>
    </citation>
    <scope>NUCLEOTIDE SEQUENCE [LARGE SCALE GENOMIC DNA]</scope>
    <source>
        <strain evidence="6 7">Nmo</strain>
    </source>
</reference>
<name>A0A455TAN2_9GAMM</name>
<evidence type="ECO:0000313" key="6">
    <source>
        <dbReference type="EMBL" id="BBI01375.1"/>
    </source>
</evidence>
<sequence length="124" mass="14426">MRHKKSGRRLNRNSSHLNSMLMNMACSLFNHEQIKTTLEKAKELRSVLEPIITYSKVDSNTRRRAIFSKIRNNIIVNKLFKDIGPHFLDRPGGYLRILKCGYRKGDQAKIAYVQLVGRNVKKQI</sequence>
<dbReference type="InterPro" id="IPR000456">
    <property type="entry name" value="Ribosomal_bL17"/>
</dbReference>
<protein>
    <recommendedName>
        <fullName evidence="4">Large ribosomal subunit protein bL17</fullName>
    </recommendedName>
</protein>
<accession>A0A455TAN2</accession>
<dbReference type="InterPro" id="IPR047859">
    <property type="entry name" value="Ribosomal_bL17_CS"/>
</dbReference>
<keyword evidence="7" id="KW-1185">Reference proteome</keyword>
<dbReference type="NCBIfam" id="TIGR00059">
    <property type="entry name" value="L17"/>
    <property type="match status" value="1"/>
</dbReference>
<evidence type="ECO:0000256" key="4">
    <source>
        <dbReference type="HAMAP-Rule" id="MF_01368"/>
    </source>
</evidence>
<dbReference type="Proteomes" id="UP000317544">
    <property type="component" value="Chromosome"/>
</dbReference>